<feature type="compositionally biased region" description="Basic residues" evidence="1">
    <location>
        <begin position="121"/>
        <end position="130"/>
    </location>
</feature>
<dbReference type="InParanoid" id="A0A1X7VSD6"/>
<dbReference type="InterPro" id="IPR033646">
    <property type="entry name" value="CLU-central"/>
</dbReference>
<dbReference type="GO" id="GO:0048312">
    <property type="term" value="P:intracellular distribution of mitochondria"/>
    <property type="evidence" value="ECO:0007669"/>
    <property type="project" value="TreeGrafter"/>
</dbReference>
<sequence>MTAMYNLNSMSEVFLKVRDCIYLNISPIDGTSLKCLLHSRGINNRYIGKIAMLAKSREDLDHLHFVGHQLCIGSNGQKIEKGLVPGNRSLFLDSNLSEHLRLLFNGTTDTEEIVSDEVAATKKKSKKKKGGGSGGGGASGPVTKTTSAGKDLSPGKLWKLLVEDVLQHFLYTLEYNSATHMCTTCGVSRVSLLREFCNKTGVQITLKDYKFSLTAPLNEGDLACIVPVVKHTDFKPLEASGLYELAQVQLQSGNIEVALDYLSGAVQ</sequence>
<name>A0A1X7VSD6_AMPQE</name>
<dbReference type="InterPro" id="IPR027523">
    <property type="entry name" value="CLU_prot"/>
</dbReference>
<dbReference type="PANTHER" id="PTHR12601">
    <property type="entry name" value="EUKARYOTIC TRANSLATION INITIATION FACTOR 3 SUBUNIT EIF-3"/>
    <property type="match status" value="1"/>
</dbReference>
<evidence type="ECO:0000256" key="1">
    <source>
        <dbReference type="SAM" id="MobiDB-lite"/>
    </source>
</evidence>
<feature type="domain" description="CLU central" evidence="2">
    <location>
        <begin position="25"/>
        <end position="211"/>
    </location>
</feature>
<dbReference type="GO" id="GO:0003729">
    <property type="term" value="F:mRNA binding"/>
    <property type="evidence" value="ECO:0007669"/>
    <property type="project" value="TreeGrafter"/>
</dbReference>
<evidence type="ECO:0000313" key="3">
    <source>
        <dbReference type="EnsemblMetazoa" id="Aqu2.1.42794_001"/>
    </source>
</evidence>
<dbReference type="AlphaFoldDB" id="A0A1X7VSD6"/>
<dbReference type="CDD" id="cd15466">
    <property type="entry name" value="CLU-central"/>
    <property type="match status" value="1"/>
</dbReference>
<accession>A0A1X7VSD6</accession>
<evidence type="ECO:0000259" key="2">
    <source>
        <dbReference type="Pfam" id="PF12807"/>
    </source>
</evidence>
<reference evidence="3" key="1">
    <citation type="submission" date="2017-05" db="UniProtKB">
        <authorList>
            <consortium name="EnsemblMetazoa"/>
        </authorList>
    </citation>
    <scope>IDENTIFICATION</scope>
</reference>
<dbReference type="eggNOG" id="KOG1839">
    <property type="taxonomic scope" value="Eukaryota"/>
</dbReference>
<dbReference type="Pfam" id="PF12807">
    <property type="entry name" value="eIF3_p135"/>
    <property type="match status" value="1"/>
</dbReference>
<dbReference type="PANTHER" id="PTHR12601:SF6">
    <property type="entry name" value="CLUSTERED MITOCHONDRIA PROTEIN HOMOLOG"/>
    <property type="match status" value="1"/>
</dbReference>
<feature type="region of interest" description="Disordered" evidence="1">
    <location>
        <begin position="119"/>
        <end position="148"/>
    </location>
</feature>
<protein>
    <recommendedName>
        <fullName evidence="2">CLU central domain-containing protein</fullName>
    </recommendedName>
</protein>
<dbReference type="EnsemblMetazoa" id="Aqu2.1.42794_001">
    <property type="protein sequence ID" value="Aqu2.1.42794_001"/>
    <property type="gene ID" value="Aqu2.1.42794"/>
</dbReference>
<dbReference type="OrthoDB" id="1414216at2759"/>
<proteinExistence type="predicted"/>
<organism evidence="3">
    <name type="scientific">Amphimedon queenslandica</name>
    <name type="common">Sponge</name>
    <dbReference type="NCBI Taxonomy" id="400682"/>
    <lineage>
        <taxon>Eukaryota</taxon>
        <taxon>Metazoa</taxon>
        <taxon>Porifera</taxon>
        <taxon>Demospongiae</taxon>
        <taxon>Heteroscleromorpha</taxon>
        <taxon>Haplosclerida</taxon>
        <taxon>Niphatidae</taxon>
        <taxon>Amphimedon</taxon>
    </lineage>
</organism>
<dbReference type="GO" id="GO:0005737">
    <property type="term" value="C:cytoplasm"/>
    <property type="evidence" value="ECO:0007669"/>
    <property type="project" value="TreeGrafter"/>
</dbReference>